<proteinExistence type="predicted"/>
<dbReference type="AlphaFoldDB" id="A0AAD4SQ23"/>
<evidence type="ECO:0000313" key="2">
    <source>
        <dbReference type="Proteomes" id="UP001202328"/>
    </source>
</evidence>
<protein>
    <submittedName>
        <fullName evidence="1">Uncharacterized protein</fullName>
    </submittedName>
</protein>
<keyword evidence="2" id="KW-1185">Reference proteome</keyword>
<evidence type="ECO:0000313" key="1">
    <source>
        <dbReference type="EMBL" id="KAI3917719.1"/>
    </source>
</evidence>
<dbReference type="Proteomes" id="UP001202328">
    <property type="component" value="Unassembled WGS sequence"/>
</dbReference>
<name>A0AAD4SQ23_9MAGN</name>
<organism evidence="1 2">
    <name type="scientific">Papaver atlanticum</name>
    <dbReference type="NCBI Taxonomy" id="357466"/>
    <lineage>
        <taxon>Eukaryota</taxon>
        <taxon>Viridiplantae</taxon>
        <taxon>Streptophyta</taxon>
        <taxon>Embryophyta</taxon>
        <taxon>Tracheophyta</taxon>
        <taxon>Spermatophyta</taxon>
        <taxon>Magnoliopsida</taxon>
        <taxon>Ranunculales</taxon>
        <taxon>Papaveraceae</taxon>
        <taxon>Papaveroideae</taxon>
        <taxon>Papaver</taxon>
    </lineage>
</organism>
<feature type="non-terminal residue" evidence="1">
    <location>
        <position position="56"/>
    </location>
</feature>
<reference evidence="1" key="1">
    <citation type="submission" date="2022-04" db="EMBL/GenBank/DDBJ databases">
        <title>A functionally conserved STORR gene fusion in Papaver species that diverged 16.8 million years ago.</title>
        <authorList>
            <person name="Catania T."/>
        </authorList>
    </citation>
    <scope>NUCLEOTIDE SEQUENCE</scope>
    <source>
        <strain evidence="1">S-188037</strain>
    </source>
</reference>
<dbReference type="EMBL" id="JAJJMB010008983">
    <property type="protein sequence ID" value="KAI3917719.1"/>
    <property type="molecule type" value="Genomic_DNA"/>
</dbReference>
<comment type="caution">
    <text evidence="1">The sequence shown here is derived from an EMBL/GenBank/DDBJ whole genome shotgun (WGS) entry which is preliminary data.</text>
</comment>
<sequence length="56" mass="6153">MGSSTVFSSLTDLNTIITSTLIIPLKLPEEKMKPTLVCSFWVFGFVKTPSLECFPG</sequence>
<accession>A0AAD4SQ23</accession>
<gene>
    <name evidence="1" type="ORF">MKW98_021481</name>
</gene>